<dbReference type="Gene3D" id="2.120.10.10">
    <property type="match status" value="1"/>
</dbReference>
<dbReference type="CDD" id="cd15482">
    <property type="entry name" value="Sialidase_non-viral"/>
    <property type="match status" value="1"/>
</dbReference>
<feature type="chain" id="PRO_5015445118" evidence="1">
    <location>
        <begin position="22"/>
        <end position="402"/>
    </location>
</feature>
<dbReference type="AlphaFoldDB" id="A0A2U2HKG2"/>
<comment type="caution">
    <text evidence="2">The sequence shown here is derived from an EMBL/GenBank/DDBJ whole genome shotgun (WGS) entry which is preliminary data.</text>
</comment>
<dbReference type="InterPro" id="IPR036278">
    <property type="entry name" value="Sialidase_sf"/>
</dbReference>
<protein>
    <submittedName>
        <fullName evidence="2">Exo-alpha-sialidase</fullName>
    </submittedName>
</protein>
<dbReference type="EMBL" id="PXWF02000211">
    <property type="protein sequence ID" value="PWF47990.1"/>
    <property type="molecule type" value="Genomic_DNA"/>
</dbReference>
<dbReference type="RefSeq" id="WP_106757808.1">
    <property type="nucleotide sequence ID" value="NZ_PXWF02000211.1"/>
</dbReference>
<dbReference type="SUPFAM" id="SSF50939">
    <property type="entry name" value="Sialidases"/>
    <property type="match status" value="1"/>
</dbReference>
<keyword evidence="3" id="KW-1185">Reference proteome</keyword>
<evidence type="ECO:0000256" key="1">
    <source>
        <dbReference type="SAM" id="SignalP"/>
    </source>
</evidence>
<name>A0A2U2HKG2_9BURK</name>
<feature type="signal peptide" evidence="1">
    <location>
        <begin position="1"/>
        <end position="21"/>
    </location>
</feature>
<reference evidence="2 3" key="1">
    <citation type="submission" date="2018-04" db="EMBL/GenBank/DDBJ databases">
        <title>Massilia violaceinigra sp. nov., a novel purple-pigmented bacterium isolated from Tianshan glacier, Xinjiang, China.</title>
        <authorList>
            <person name="Wang H."/>
        </authorList>
    </citation>
    <scope>NUCLEOTIDE SEQUENCE [LARGE SCALE GENOMIC DNA]</scope>
    <source>
        <strain evidence="2 3">B448-2</strain>
    </source>
</reference>
<sequence>MNMIYFLRALCWFALFGAAHAHGAMAHGAPKPELGTSAAVDGQGRLWIASKEAASDADQGQYLVLRSTGDNGATWSAPKRIGPEALAAEGESRPKLAFGTRGEIYVAYTRPLAKPYTGEIRFARSLDGGETFSRPVTVHLNRDEITHRFESLIVDRAGRVYIAWIDKRDREAATARKRAYRGAAVYYAVSSDGGASFRGDFKIADHSCECCRIALALNANGAPVALWRHVFAPNARDHAMRELTPDGRMAPMQRASFDDWRIDACPHHGPALAYAADGTRHQAWFNLKGGQGGVFYAAARPGAAMATPATLGTAQARHADIAVRGDAIALAWKQFDGGATAIVGRHSGDAGDAGASWTQRTLASTSGHSDHPRLLATPSGIVLVWRTEDEGVRVVPVGGGAQ</sequence>
<evidence type="ECO:0000313" key="2">
    <source>
        <dbReference type="EMBL" id="PWF47990.1"/>
    </source>
</evidence>
<evidence type="ECO:0000313" key="3">
    <source>
        <dbReference type="Proteomes" id="UP000241421"/>
    </source>
</evidence>
<gene>
    <name evidence="2" type="ORF">C7C56_012955</name>
</gene>
<dbReference type="Proteomes" id="UP000241421">
    <property type="component" value="Unassembled WGS sequence"/>
</dbReference>
<organism evidence="2 3">
    <name type="scientific">Massilia glaciei</name>
    <dbReference type="NCBI Taxonomy" id="1524097"/>
    <lineage>
        <taxon>Bacteria</taxon>
        <taxon>Pseudomonadati</taxon>
        <taxon>Pseudomonadota</taxon>
        <taxon>Betaproteobacteria</taxon>
        <taxon>Burkholderiales</taxon>
        <taxon>Oxalobacteraceae</taxon>
        <taxon>Telluria group</taxon>
        <taxon>Massilia</taxon>
    </lineage>
</organism>
<proteinExistence type="predicted"/>
<keyword evidence="1" id="KW-0732">Signal</keyword>
<dbReference type="OrthoDB" id="9764969at2"/>
<accession>A0A2U2HKG2</accession>